<sequence length="101" mass="11160">MGQHFQHKTIAPFIAWTHIEGLFTSFFYLRSSKCSLTAHLEMTISHSGPCANIMDCPFHSGPCANIMDCPFHSGPCANIMDCPFHSELCANIMDSPFHSGP</sequence>
<comment type="caution">
    <text evidence="1">The sequence shown here is derived from an EMBL/GenBank/DDBJ whole genome shotgun (WGS) entry which is preliminary data.</text>
</comment>
<evidence type="ECO:0000313" key="2">
    <source>
        <dbReference type="Proteomes" id="UP001195483"/>
    </source>
</evidence>
<protein>
    <submittedName>
        <fullName evidence="1">Uncharacterized protein</fullName>
    </submittedName>
</protein>
<gene>
    <name evidence="1" type="ORF">CHS0354_024554</name>
</gene>
<organism evidence="1 2">
    <name type="scientific">Potamilus streckersoni</name>
    <dbReference type="NCBI Taxonomy" id="2493646"/>
    <lineage>
        <taxon>Eukaryota</taxon>
        <taxon>Metazoa</taxon>
        <taxon>Spiralia</taxon>
        <taxon>Lophotrochozoa</taxon>
        <taxon>Mollusca</taxon>
        <taxon>Bivalvia</taxon>
        <taxon>Autobranchia</taxon>
        <taxon>Heteroconchia</taxon>
        <taxon>Palaeoheterodonta</taxon>
        <taxon>Unionida</taxon>
        <taxon>Unionoidea</taxon>
        <taxon>Unionidae</taxon>
        <taxon>Ambleminae</taxon>
        <taxon>Lampsilini</taxon>
        <taxon>Potamilus</taxon>
    </lineage>
</organism>
<reference evidence="1" key="3">
    <citation type="submission" date="2023-05" db="EMBL/GenBank/DDBJ databases">
        <authorList>
            <person name="Smith C.H."/>
        </authorList>
    </citation>
    <scope>NUCLEOTIDE SEQUENCE</scope>
    <source>
        <strain evidence="1">CHS0354</strain>
        <tissue evidence="1">Mantle</tissue>
    </source>
</reference>
<name>A0AAE0TLS7_9BIVA</name>
<reference evidence="1" key="1">
    <citation type="journal article" date="2021" name="Genome Biol. Evol.">
        <title>A High-Quality Reference Genome for a Parasitic Bivalve with Doubly Uniparental Inheritance (Bivalvia: Unionida).</title>
        <authorList>
            <person name="Smith C.H."/>
        </authorList>
    </citation>
    <scope>NUCLEOTIDE SEQUENCE</scope>
    <source>
        <strain evidence="1">CHS0354</strain>
    </source>
</reference>
<dbReference type="EMBL" id="JAEAOA010001453">
    <property type="protein sequence ID" value="KAK3612566.1"/>
    <property type="molecule type" value="Genomic_DNA"/>
</dbReference>
<accession>A0AAE0TLS7</accession>
<evidence type="ECO:0000313" key="1">
    <source>
        <dbReference type="EMBL" id="KAK3612566.1"/>
    </source>
</evidence>
<proteinExistence type="predicted"/>
<dbReference type="AlphaFoldDB" id="A0AAE0TLS7"/>
<reference evidence="1" key="2">
    <citation type="journal article" date="2021" name="Genome Biol. Evol.">
        <title>Developing a high-quality reference genome for a parasitic bivalve with doubly uniparental inheritance (Bivalvia: Unionida).</title>
        <authorList>
            <person name="Smith C.H."/>
        </authorList>
    </citation>
    <scope>NUCLEOTIDE SEQUENCE</scope>
    <source>
        <strain evidence="1">CHS0354</strain>
        <tissue evidence="1">Mantle</tissue>
    </source>
</reference>
<dbReference type="Proteomes" id="UP001195483">
    <property type="component" value="Unassembled WGS sequence"/>
</dbReference>
<keyword evidence="2" id="KW-1185">Reference proteome</keyword>